<dbReference type="CDD" id="cd02440">
    <property type="entry name" value="AdoMet_MTases"/>
    <property type="match status" value="1"/>
</dbReference>
<dbReference type="PROSITE" id="PS50890">
    <property type="entry name" value="PUA"/>
    <property type="match status" value="1"/>
</dbReference>
<dbReference type="Pfam" id="PF10672">
    <property type="entry name" value="Methyltrans_SAM"/>
    <property type="match status" value="1"/>
</dbReference>
<dbReference type="Gene3D" id="2.30.130.10">
    <property type="entry name" value="PUA domain"/>
    <property type="match status" value="1"/>
</dbReference>
<dbReference type="SUPFAM" id="SSF53335">
    <property type="entry name" value="S-adenosyl-L-methionine-dependent methyltransferases"/>
    <property type="match status" value="1"/>
</dbReference>
<keyword evidence="5" id="KW-0808">Transferase</keyword>
<comment type="subcellular location">
    <subcellularLocation>
        <location evidence="1">Cytoplasm</location>
    </subcellularLocation>
</comment>
<reference evidence="10 11" key="1">
    <citation type="submission" date="2020-12" db="EMBL/GenBank/DDBJ databases">
        <authorList>
            <person name="Awala S.I."/>
            <person name="Gwak J.-H."/>
            <person name="Kim S.-J."/>
            <person name="Rhee S.-K."/>
        </authorList>
    </citation>
    <scope>NUCLEOTIDE SEQUENCE [LARGE SCALE GENOMIC DNA]</scope>
    <source>
        <strain evidence="10 11">IT5</strain>
    </source>
</reference>
<dbReference type="Proteomes" id="UP000663088">
    <property type="component" value="Chromosome"/>
</dbReference>
<feature type="domain" description="PUA" evidence="9">
    <location>
        <begin position="10"/>
        <end position="94"/>
    </location>
</feature>
<dbReference type="Gene3D" id="3.30.750.80">
    <property type="entry name" value="RNA methyltransferase domain (HRMD) like"/>
    <property type="match status" value="1"/>
</dbReference>
<evidence type="ECO:0000256" key="8">
    <source>
        <dbReference type="ARBA" id="ARBA00038091"/>
    </source>
</evidence>
<comment type="similarity">
    <text evidence="8">Belongs to the methyltransferase superfamily. RlmI family.</text>
</comment>
<evidence type="ECO:0000256" key="5">
    <source>
        <dbReference type="ARBA" id="ARBA00022679"/>
    </source>
</evidence>
<dbReference type="GO" id="GO:0032259">
    <property type="term" value="P:methylation"/>
    <property type="evidence" value="ECO:0007669"/>
    <property type="project" value="UniProtKB-KW"/>
</dbReference>
<proteinExistence type="inferred from homology"/>
<dbReference type="InterPro" id="IPR041532">
    <property type="entry name" value="RlmI-like_PUA"/>
</dbReference>
<keyword evidence="6" id="KW-0949">S-adenosyl-L-methionine</keyword>
<dbReference type="CDD" id="cd11572">
    <property type="entry name" value="RlmI_M_like"/>
    <property type="match status" value="1"/>
</dbReference>
<gene>
    <name evidence="10" type="ORF">EM20IM_05580</name>
</gene>
<dbReference type="InterPro" id="IPR029063">
    <property type="entry name" value="SAM-dependent_MTases_sf"/>
</dbReference>
<dbReference type="Pfam" id="PF17785">
    <property type="entry name" value="PUA_3"/>
    <property type="match status" value="1"/>
</dbReference>
<keyword evidence="3" id="KW-0698">rRNA processing</keyword>
<dbReference type="SMART" id="SM00359">
    <property type="entry name" value="PUA"/>
    <property type="match status" value="1"/>
</dbReference>
<evidence type="ECO:0000256" key="6">
    <source>
        <dbReference type="ARBA" id="ARBA00022691"/>
    </source>
</evidence>
<dbReference type="SUPFAM" id="SSF88697">
    <property type="entry name" value="PUA domain-like"/>
    <property type="match status" value="1"/>
</dbReference>
<dbReference type="RefSeq" id="WP_206843771.1">
    <property type="nucleotide sequence ID" value="NZ_CP065956.1"/>
</dbReference>
<keyword evidence="11" id="KW-1185">Reference proteome</keyword>
<dbReference type="PANTHER" id="PTHR42873:SF1">
    <property type="entry name" value="S-ADENOSYLMETHIONINE-DEPENDENT METHYLTRANSFERASE DOMAIN-CONTAINING PROTEIN"/>
    <property type="match status" value="1"/>
</dbReference>
<dbReference type="CDD" id="cd21153">
    <property type="entry name" value="PUA_RlmI"/>
    <property type="match status" value="1"/>
</dbReference>
<evidence type="ECO:0000256" key="3">
    <source>
        <dbReference type="ARBA" id="ARBA00022552"/>
    </source>
</evidence>
<evidence type="ECO:0000313" key="10">
    <source>
        <dbReference type="EMBL" id="QSR85990.1"/>
    </source>
</evidence>
<accession>A0ABX7PT44</accession>
<keyword evidence="2" id="KW-0963">Cytoplasm</keyword>
<protein>
    <submittedName>
        <fullName evidence="10">Class I SAM-dependent rRNA methyltransferase</fullName>
    </submittedName>
</protein>
<dbReference type="InterPro" id="IPR019614">
    <property type="entry name" value="SAM-dep_methyl-trfase"/>
</dbReference>
<dbReference type="InterPro" id="IPR015947">
    <property type="entry name" value="PUA-like_sf"/>
</dbReference>
<evidence type="ECO:0000256" key="1">
    <source>
        <dbReference type="ARBA" id="ARBA00004496"/>
    </source>
</evidence>
<keyword evidence="4 10" id="KW-0489">Methyltransferase</keyword>
<sequence>MSLVPTPFAGKVHLSKEGRHRILEGHVWIYRTEVSHYDPNIKDGDVVEVVSAGGKSLGVGLWNSQSQISVRIYSREKVPLNQEIIHCFLSKAFNYREKLFSGKDSNAYRLFWSESDGLPGLIIDKYADWYVVQFLTSGADRKRNEILEVLKEITQSTNIILRNDAPVRLLEGLSLTKESLKENFPCRHLVCIEGIPILVDLYNGQKTGLYLDQAANYKFVSQIAKGKRVLDCFSYQGLFSIFCARGGAQSCVAVDQSAAAIDIGKENASQLGLQIEWVCENAFDWLRKKEREKEKFDLIILDPPSFTKTKVQKESAFRGYHEIHLRALRLLDSGGFLASFCCSHHITMEEWKELISRACWETNSRLRYLGCLPQSPDHPILFNIPETEYLKGVLAQKMD</sequence>
<dbReference type="GO" id="GO:0008168">
    <property type="term" value="F:methyltransferase activity"/>
    <property type="evidence" value="ECO:0007669"/>
    <property type="project" value="UniProtKB-KW"/>
</dbReference>
<dbReference type="PANTHER" id="PTHR42873">
    <property type="entry name" value="RIBOSOMAL RNA LARGE SUBUNIT METHYLTRANSFERASE"/>
    <property type="match status" value="1"/>
</dbReference>
<organism evidence="10 11">
    <name type="scientific">Candidatus Methylacidiphilum infernorum</name>
    <dbReference type="NCBI Taxonomy" id="511746"/>
    <lineage>
        <taxon>Bacteria</taxon>
        <taxon>Pseudomonadati</taxon>
        <taxon>Verrucomicrobiota</taxon>
        <taxon>Methylacidiphilae</taxon>
        <taxon>Methylacidiphilales</taxon>
        <taxon>Methylacidiphilaceae</taxon>
        <taxon>Methylacidiphilum (ex Ratnadevi et al. 2023)</taxon>
    </lineage>
</organism>
<evidence type="ECO:0000256" key="2">
    <source>
        <dbReference type="ARBA" id="ARBA00022490"/>
    </source>
</evidence>
<evidence type="ECO:0000313" key="11">
    <source>
        <dbReference type="Proteomes" id="UP000663088"/>
    </source>
</evidence>
<dbReference type="EMBL" id="CP065956">
    <property type="protein sequence ID" value="QSR85990.1"/>
    <property type="molecule type" value="Genomic_DNA"/>
</dbReference>
<evidence type="ECO:0000256" key="4">
    <source>
        <dbReference type="ARBA" id="ARBA00022603"/>
    </source>
</evidence>
<evidence type="ECO:0000256" key="7">
    <source>
        <dbReference type="ARBA" id="ARBA00022884"/>
    </source>
</evidence>
<dbReference type="InterPro" id="IPR036974">
    <property type="entry name" value="PUA_sf"/>
</dbReference>
<dbReference type="InterPro" id="IPR002478">
    <property type="entry name" value="PUA"/>
</dbReference>
<evidence type="ECO:0000259" key="9">
    <source>
        <dbReference type="SMART" id="SM00359"/>
    </source>
</evidence>
<name>A0ABX7PT44_9BACT</name>
<dbReference type="Gene3D" id="3.40.50.150">
    <property type="entry name" value="Vaccinia Virus protein VP39"/>
    <property type="match status" value="1"/>
</dbReference>
<keyword evidence="7" id="KW-0694">RNA-binding</keyword>